<dbReference type="AlphaFoldDB" id="A0A2U3E040"/>
<proteinExistence type="predicted"/>
<organism evidence="3 4">
    <name type="scientific">Purpureocillium lilacinum</name>
    <name type="common">Paecilomyces lilacinus</name>
    <dbReference type="NCBI Taxonomy" id="33203"/>
    <lineage>
        <taxon>Eukaryota</taxon>
        <taxon>Fungi</taxon>
        <taxon>Dikarya</taxon>
        <taxon>Ascomycota</taxon>
        <taxon>Pezizomycotina</taxon>
        <taxon>Sordariomycetes</taxon>
        <taxon>Hypocreomycetidae</taxon>
        <taxon>Hypocreales</taxon>
        <taxon>Ophiocordycipitaceae</taxon>
        <taxon>Purpureocillium</taxon>
    </lineage>
</organism>
<keyword evidence="2" id="KW-0472">Membrane</keyword>
<feature type="compositionally biased region" description="Pro residues" evidence="1">
    <location>
        <begin position="159"/>
        <end position="168"/>
    </location>
</feature>
<feature type="transmembrane region" description="Helical" evidence="2">
    <location>
        <begin position="104"/>
        <end position="124"/>
    </location>
</feature>
<dbReference type="EMBL" id="LCWV01000017">
    <property type="protein sequence ID" value="PWI67854.1"/>
    <property type="molecule type" value="Genomic_DNA"/>
</dbReference>
<keyword evidence="2" id="KW-1133">Transmembrane helix</keyword>
<gene>
    <name evidence="3" type="ORF">PCL_02775</name>
</gene>
<accession>A0A2U3E040</accession>
<keyword evidence="2" id="KW-0812">Transmembrane</keyword>
<dbReference type="Proteomes" id="UP000245956">
    <property type="component" value="Unassembled WGS sequence"/>
</dbReference>
<reference evidence="3 4" key="1">
    <citation type="journal article" date="2016" name="Front. Microbiol.">
        <title>Genome and transcriptome sequences reveal the specific parasitism of the nematophagous Purpureocillium lilacinum 36-1.</title>
        <authorList>
            <person name="Xie J."/>
            <person name="Li S."/>
            <person name="Mo C."/>
            <person name="Xiao X."/>
            <person name="Peng D."/>
            <person name="Wang G."/>
            <person name="Xiao Y."/>
        </authorList>
    </citation>
    <scope>NUCLEOTIDE SEQUENCE [LARGE SCALE GENOMIC DNA]</scope>
    <source>
        <strain evidence="3 4">36-1</strain>
    </source>
</reference>
<name>A0A2U3E040_PURLI</name>
<evidence type="ECO:0000256" key="2">
    <source>
        <dbReference type="SAM" id="Phobius"/>
    </source>
</evidence>
<protein>
    <submittedName>
        <fullName evidence="3">Uncharacterized protein</fullName>
    </submittedName>
</protein>
<feature type="region of interest" description="Disordered" evidence="1">
    <location>
        <begin position="155"/>
        <end position="199"/>
    </location>
</feature>
<evidence type="ECO:0000256" key="1">
    <source>
        <dbReference type="SAM" id="MobiDB-lite"/>
    </source>
</evidence>
<evidence type="ECO:0000313" key="3">
    <source>
        <dbReference type="EMBL" id="PWI67854.1"/>
    </source>
</evidence>
<comment type="caution">
    <text evidence="3">The sequence shown here is derived from an EMBL/GenBank/DDBJ whole genome shotgun (WGS) entry which is preliminary data.</text>
</comment>
<evidence type="ECO:0000313" key="4">
    <source>
        <dbReference type="Proteomes" id="UP000245956"/>
    </source>
</evidence>
<sequence length="232" mass="24909">MTVAPLASPSFALPSFPAAVCVSAGSQCGLDSPLAAPVLRMGAAAHEHLQPSGPCNKTWLRRRTGVINSARHSKQRLVRPPSLPPPWPLVAYYGDFPLTHTHVLLVRFVCAVVVVVVFGLWTLVESAKAHGDKQALHEPIAGGYHYQSRRAAKLGARPLHPPPPPPCEPRGNAKDAVAARHRPTSMSRPDHDGLAPPPPTCRAQTRGIHCFRRASTGLLFYFGFSSSGARVP</sequence>